<keyword evidence="2 7" id="KW-0813">Transport</keyword>
<dbReference type="PANTHER" id="PTHR30193:SF37">
    <property type="entry name" value="INNER MEMBRANE ABC TRANSPORTER PERMEASE PROTEIN YCJO"/>
    <property type="match status" value="1"/>
</dbReference>
<name>A0A5C8I3B6_9MICO</name>
<feature type="transmembrane region" description="Helical" evidence="7">
    <location>
        <begin position="283"/>
        <end position="305"/>
    </location>
</feature>
<evidence type="ECO:0000256" key="7">
    <source>
        <dbReference type="RuleBase" id="RU363032"/>
    </source>
</evidence>
<keyword evidence="4 7" id="KW-0812">Transmembrane</keyword>
<dbReference type="RefSeq" id="WP_147893535.1">
    <property type="nucleotide sequence ID" value="NZ_BAAANR010000001.1"/>
</dbReference>
<keyword evidence="11" id="KW-1185">Reference proteome</keyword>
<dbReference type="PROSITE" id="PS50928">
    <property type="entry name" value="ABC_TM1"/>
    <property type="match status" value="1"/>
</dbReference>
<evidence type="ECO:0000256" key="5">
    <source>
        <dbReference type="ARBA" id="ARBA00022989"/>
    </source>
</evidence>
<feature type="transmembrane region" description="Helical" evidence="7">
    <location>
        <begin position="32"/>
        <end position="55"/>
    </location>
</feature>
<dbReference type="EMBL" id="VRSV01000001">
    <property type="protein sequence ID" value="TXK12829.1"/>
    <property type="molecule type" value="Genomic_DNA"/>
</dbReference>
<dbReference type="Gene3D" id="1.10.3720.10">
    <property type="entry name" value="MetI-like"/>
    <property type="match status" value="1"/>
</dbReference>
<comment type="caution">
    <text evidence="10">The sequence shown here is derived from an EMBL/GenBank/DDBJ whole genome shotgun (WGS) entry which is preliminary data.</text>
</comment>
<evidence type="ECO:0000313" key="11">
    <source>
        <dbReference type="Proteomes" id="UP000321034"/>
    </source>
</evidence>
<feature type="transmembrane region" description="Helical" evidence="7">
    <location>
        <begin position="93"/>
        <end position="118"/>
    </location>
</feature>
<keyword evidence="5 7" id="KW-1133">Transmembrane helix</keyword>
<dbReference type="SUPFAM" id="SSF161098">
    <property type="entry name" value="MetI-like"/>
    <property type="match status" value="1"/>
</dbReference>
<keyword evidence="6 7" id="KW-0472">Membrane</keyword>
<evidence type="ECO:0000256" key="2">
    <source>
        <dbReference type="ARBA" id="ARBA00022448"/>
    </source>
</evidence>
<dbReference type="OrthoDB" id="4319190at2"/>
<dbReference type="AlphaFoldDB" id="A0A5C8I3B6"/>
<keyword evidence="3" id="KW-1003">Cell membrane</keyword>
<feature type="domain" description="ABC transmembrane type-1" evidence="9">
    <location>
        <begin position="93"/>
        <end position="304"/>
    </location>
</feature>
<proteinExistence type="inferred from homology"/>
<dbReference type="Pfam" id="PF00528">
    <property type="entry name" value="BPD_transp_1"/>
    <property type="match status" value="1"/>
</dbReference>
<feature type="transmembrane region" description="Helical" evidence="7">
    <location>
        <begin position="231"/>
        <end position="251"/>
    </location>
</feature>
<dbReference type="InterPro" id="IPR000515">
    <property type="entry name" value="MetI-like"/>
</dbReference>
<feature type="region of interest" description="Disordered" evidence="8">
    <location>
        <begin position="1"/>
        <end position="27"/>
    </location>
</feature>
<feature type="transmembrane region" description="Helical" evidence="7">
    <location>
        <begin position="130"/>
        <end position="150"/>
    </location>
</feature>
<accession>A0A5C8I3B6</accession>
<dbReference type="PANTHER" id="PTHR30193">
    <property type="entry name" value="ABC TRANSPORTER PERMEASE PROTEIN"/>
    <property type="match status" value="1"/>
</dbReference>
<sequence>MTSVPTRIRPAQSASGGSAPTRRRRRGDRDQVITALMFLVPALAILGVFVVYPIINAGYTSLTSWNGFDPVKEFVGLDNYVRLAQDPAFWNSLLVTVVYATGVCVLSVATGLAVALLLDAPMRGRGFYRSIYFLPAVTSSVAAAIVWKYMLDPAGFVNALLAQVGIIGPDWLQERWLALGALTALTVWKNVGFNAVLYLTALQALPPAVYEAAQLDGANAWRRLRHMTIPLLAPMTFFVVVQALITSFQAFDLVYVLTEGGPRGGTDVLGMFMYRTAFRLGDFGYGTAIAFVTLLLVLGVTLVQWRASGSGRSDR</sequence>
<evidence type="ECO:0000256" key="8">
    <source>
        <dbReference type="SAM" id="MobiDB-lite"/>
    </source>
</evidence>
<comment type="similarity">
    <text evidence="7">Belongs to the binding-protein-dependent transport system permease family.</text>
</comment>
<organism evidence="10 11">
    <name type="scientific">Microbacterium hatanonis</name>
    <dbReference type="NCBI Taxonomy" id="404366"/>
    <lineage>
        <taxon>Bacteria</taxon>
        <taxon>Bacillati</taxon>
        <taxon>Actinomycetota</taxon>
        <taxon>Actinomycetes</taxon>
        <taxon>Micrococcales</taxon>
        <taxon>Microbacteriaceae</taxon>
        <taxon>Microbacterium</taxon>
    </lineage>
</organism>
<dbReference type="InterPro" id="IPR035906">
    <property type="entry name" value="MetI-like_sf"/>
</dbReference>
<evidence type="ECO:0000259" key="9">
    <source>
        <dbReference type="PROSITE" id="PS50928"/>
    </source>
</evidence>
<dbReference type="GO" id="GO:0005886">
    <property type="term" value="C:plasma membrane"/>
    <property type="evidence" value="ECO:0007669"/>
    <property type="project" value="UniProtKB-SubCell"/>
</dbReference>
<comment type="subcellular location">
    <subcellularLocation>
        <location evidence="1 7">Cell membrane</location>
        <topology evidence="1 7">Multi-pass membrane protein</topology>
    </subcellularLocation>
</comment>
<dbReference type="SUPFAM" id="SSF160964">
    <property type="entry name" value="MalF N-terminal region-like"/>
    <property type="match status" value="1"/>
</dbReference>
<evidence type="ECO:0000256" key="1">
    <source>
        <dbReference type="ARBA" id="ARBA00004651"/>
    </source>
</evidence>
<reference evidence="10 11" key="1">
    <citation type="submission" date="2019-08" db="EMBL/GenBank/DDBJ databases">
        <authorList>
            <person name="Dong K."/>
        </authorList>
    </citation>
    <scope>NUCLEOTIDE SEQUENCE [LARGE SCALE GENOMIC DNA]</scope>
    <source>
        <strain evidence="10 11">JCM14558</strain>
    </source>
</reference>
<evidence type="ECO:0000313" key="10">
    <source>
        <dbReference type="EMBL" id="TXK12829.1"/>
    </source>
</evidence>
<dbReference type="InterPro" id="IPR051393">
    <property type="entry name" value="ABC_transporter_permease"/>
</dbReference>
<evidence type="ECO:0000256" key="4">
    <source>
        <dbReference type="ARBA" id="ARBA00022692"/>
    </source>
</evidence>
<protein>
    <submittedName>
        <fullName evidence="10">Sugar ABC transporter permease</fullName>
    </submittedName>
</protein>
<gene>
    <name evidence="10" type="ORF">FVP77_05085</name>
</gene>
<evidence type="ECO:0000256" key="6">
    <source>
        <dbReference type="ARBA" id="ARBA00023136"/>
    </source>
</evidence>
<dbReference type="CDD" id="cd06261">
    <property type="entry name" value="TM_PBP2"/>
    <property type="match status" value="1"/>
</dbReference>
<dbReference type="Proteomes" id="UP000321034">
    <property type="component" value="Unassembled WGS sequence"/>
</dbReference>
<dbReference type="GO" id="GO:0055085">
    <property type="term" value="P:transmembrane transport"/>
    <property type="evidence" value="ECO:0007669"/>
    <property type="project" value="InterPro"/>
</dbReference>
<evidence type="ECO:0000256" key="3">
    <source>
        <dbReference type="ARBA" id="ARBA00022475"/>
    </source>
</evidence>